<accession>A0ABD7X9L6</accession>
<dbReference type="SUPFAM" id="SSF53474">
    <property type="entry name" value="alpha/beta-Hydrolases"/>
    <property type="match status" value="1"/>
</dbReference>
<evidence type="ECO:0000313" key="1">
    <source>
        <dbReference type="EMBL" id="WEA58080.1"/>
    </source>
</evidence>
<organism evidence="1 2">
    <name type="scientific">Pediococcus pentosaceus</name>
    <dbReference type="NCBI Taxonomy" id="1255"/>
    <lineage>
        <taxon>Bacteria</taxon>
        <taxon>Bacillati</taxon>
        <taxon>Bacillota</taxon>
        <taxon>Bacilli</taxon>
        <taxon>Lactobacillales</taxon>
        <taxon>Lactobacillaceae</taxon>
        <taxon>Pediococcus</taxon>
    </lineage>
</organism>
<name>A0ABD7X9L6_PEDPE</name>
<gene>
    <name evidence="1" type="primary">asp2</name>
    <name evidence="1" type="ORF">PWB86_04245</name>
</gene>
<protein>
    <submittedName>
        <fullName evidence="1">Accessory Sec system protein Asp2</fullName>
    </submittedName>
</protein>
<dbReference type="EMBL" id="CP118739">
    <property type="protein sequence ID" value="WEA58080.1"/>
    <property type="molecule type" value="Genomic_DNA"/>
</dbReference>
<dbReference type="Proteomes" id="UP001214131">
    <property type="component" value="Chromosome"/>
</dbReference>
<dbReference type="InterPro" id="IPR029058">
    <property type="entry name" value="AB_hydrolase_fold"/>
</dbReference>
<dbReference type="RefSeq" id="WP_115154471.1">
    <property type="nucleotide sequence ID" value="NZ_CAKMAM010000002.1"/>
</dbReference>
<proteinExistence type="predicted"/>
<sequence>MKNKLIHLGSPMPGLPEKLRKSFNYINIPFEKIEEPNEADHAPLFIKGELNLLYSNALFLITQEVYLTESNILKQLPANSIIVDEALKGSGAEAEILKLKNAQFINFNGLEELSKYLNQTFYSGQLGFKFIFDNIRFEPYFKGKIEQNGHNYIKFIDKDIKEYQKVANWGGPLGVAGDTLWEIRTEFKRQNETTNIRLDVSMIDPQTNEIYYTHGYENDELNHLLPLKISNHGAYIFIEISIKGSDIDLDVGQISLRQARDGRGTLLIGEKEMVDDEAMNEQLYYYFDPGDLKPPLVVYFSGFRFSLGVEGVFMLRELKAPSLIFGEQRVLGGAFYVGGKKFEKEIIRIIQATLKKLGFTSDQLILSGLSMGTYASLYYSSYLDPQWVVVGKPLTKLGDIAANERINRPNSFSTSLDILQRLTGGISDENIEQANNIFWDSFKGHDHSKTNFVITYMKEDDYDMNAFDDLYSYLHQESPKSRIIHKGLTGRHNDDTAGIVEWFLMQIRNILTAKYGRNFKVEEATDDE</sequence>
<dbReference type="Pfam" id="PF16929">
    <property type="entry name" value="Asp2"/>
    <property type="match status" value="1"/>
</dbReference>
<evidence type="ECO:0000313" key="2">
    <source>
        <dbReference type="Proteomes" id="UP001214131"/>
    </source>
</evidence>
<reference evidence="1 2" key="1">
    <citation type="submission" date="2023-02" db="EMBL/GenBank/DDBJ databases">
        <title>Comparative genomics and fermentation flavor characterization of five lactic acid bacteria reveal flavor biosynthesis metabolic pathways in fermented muskmelon puree.</title>
        <authorList>
            <person name="Yuan L."/>
            <person name="Li M."/>
            <person name="Xu X."/>
            <person name="Lao F."/>
            <person name="Wu J."/>
        </authorList>
    </citation>
    <scope>NUCLEOTIDE SEQUENCE [LARGE SCALE GENOMIC DNA]</scope>
    <source>
        <strain evidence="1 2">Ca-4</strain>
    </source>
</reference>
<dbReference type="NCBIfam" id="TIGR03712">
    <property type="entry name" value="acc_sec_asp2"/>
    <property type="match status" value="1"/>
</dbReference>
<dbReference type="InterPro" id="IPR022267">
    <property type="entry name" value="Asp2"/>
</dbReference>
<dbReference type="AlphaFoldDB" id="A0ABD7X9L6"/>